<evidence type="ECO:0000313" key="3">
    <source>
        <dbReference type="EMBL" id="MBX7490118.1"/>
    </source>
</evidence>
<dbReference type="PROSITE" id="PS51353">
    <property type="entry name" value="ARSC"/>
    <property type="match status" value="1"/>
</dbReference>
<dbReference type="PANTHER" id="PTHR30041">
    <property type="entry name" value="ARSENATE REDUCTASE"/>
    <property type="match status" value="1"/>
</dbReference>
<organism evidence="3 4">
    <name type="scientific">Helicobacter turcicus</name>
    <dbReference type="NCBI Taxonomy" id="2867412"/>
    <lineage>
        <taxon>Bacteria</taxon>
        <taxon>Pseudomonadati</taxon>
        <taxon>Campylobacterota</taxon>
        <taxon>Epsilonproteobacteria</taxon>
        <taxon>Campylobacterales</taxon>
        <taxon>Helicobacteraceae</taxon>
        <taxon>Helicobacter</taxon>
    </lineage>
</organism>
<sequence>MVRLYGIKTCGSVKKAMAFLESRGVKYIFVDFKKEAPSLSLIEYWLEFVPLSKLLNSKGATYKKLGLKDKNLDEDETKQWLIEAPTLIKRPVVEYKKGENKVIVGFDEDLYTEIWR</sequence>
<keyword evidence="4" id="KW-1185">Reference proteome</keyword>
<dbReference type="NCBIfam" id="TIGR01617">
    <property type="entry name" value="arsC_related"/>
    <property type="match status" value="1"/>
</dbReference>
<accession>A0ABS7JL52</accession>
<dbReference type="RefSeq" id="WP_221531371.1">
    <property type="nucleotide sequence ID" value="NZ_JAIGYP010000001.1"/>
</dbReference>
<proteinExistence type="inferred from homology"/>
<protein>
    <submittedName>
        <fullName evidence="3">Spx/MgsR family RNA polymerase-binding regulatory protein</fullName>
    </submittedName>
</protein>
<gene>
    <name evidence="3" type="ORF">K4G57_01315</name>
</gene>
<comment type="caution">
    <text evidence="3">The sequence shown here is derived from an EMBL/GenBank/DDBJ whole genome shotgun (WGS) entry which is preliminary data.</text>
</comment>
<dbReference type="InterPro" id="IPR036249">
    <property type="entry name" value="Thioredoxin-like_sf"/>
</dbReference>
<dbReference type="Gene3D" id="3.40.30.10">
    <property type="entry name" value="Glutaredoxin"/>
    <property type="match status" value="1"/>
</dbReference>
<dbReference type="InterPro" id="IPR006660">
    <property type="entry name" value="Arsenate_reductase-like"/>
</dbReference>
<comment type="similarity">
    <text evidence="1 2">Belongs to the ArsC family.</text>
</comment>
<evidence type="ECO:0000256" key="1">
    <source>
        <dbReference type="ARBA" id="ARBA00007198"/>
    </source>
</evidence>
<dbReference type="PANTHER" id="PTHR30041:SF8">
    <property type="entry name" value="PROTEIN YFFB"/>
    <property type="match status" value="1"/>
</dbReference>
<evidence type="ECO:0000256" key="2">
    <source>
        <dbReference type="PROSITE-ProRule" id="PRU01282"/>
    </source>
</evidence>
<name>A0ABS7JL52_9HELI</name>
<dbReference type="Pfam" id="PF03960">
    <property type="entry name" value="ArsC"/>
    <property type="match status" value="1"/>
</dbReference>
<dbReference type="EMBL" id="JAIGYQ010000001">
    <property type="protein sequence ID" value="MBX7490118.1"/>
    <property type="molecule type" value="Genomic_DNA"/>
</dbReference>
<dbReference type="Proteomes" id="UP000700059">
    <property type="component" value="Unassembled WGS sequence"/>
</dbReference>
<dbReference type="InterPro" id="IPR006504">
    <property type="entry name" value="Tscrpt_reg_Spx/MgsR"/>
</dbReference>
<evidence type="ECO:0000313" key="4">
    <source>
        <dbReference type="Proteomes" id="UP000700059"/>
    </source>
</evidence>
<reference evidence="3 4" key="1">
    <citation type="submission" date="2021-08" db="EMBL/GenBank/DDBJ databases">
        <title>Helicobacter spp. isolated from feces of Anatolian Ground Squirrel (Spermophilus xanthoprymnus) in Turkey.</title>
        <authorList>
            <person name="Aydin F."/>
            <person name="Abay S."/>
            <person name="Kayman T."/>
            <person name="Karakaya E."/>
            <person name="Saticioglu I.B."/>
        </authorList>
    </citation>
    <scope>NUCLEOTIDE SEQUENCE [LARGE SCALE GENOMIC DNA]</scope>
    <source>
        <strain evidence="3 4">Faydin-H70</strain>
    </source>
</reference>
<dbReference type="SUPFAM" id="SSF52833">
    <property type="entry name" value="Thioredoxin-like"/>
    <property type="match status" value="1"/>
</dbReference>